<name>A0A3B3CL03_ORYME</name>
<dbReference type="PaxDb" id="30732-ENSOMEP00000018276"/>
<dbReference type="AlphaFoldDB" id="A0A3B3CL03"/>
<dbReference type="InterPro" id="IPR016187">
    <property type="entry name" value="CTDL_fold"/>
</dbReference>
<accession>A0A3B3CL03</accession>
<dbReference type="Ensembl" id="ENSOMET00000027222.1">
    <property type="protein sequence ID" value="ENSOMEP00000018276.1"/>
    <property type="gene ID" value="ENSOMEG00000019967.1"/>
</dbReference>
<keyword evidence="1" id="KW-0175">Coiled coil</keyword>
<evidence type="ECO:0000256" key="1">
    <source>
        <dbReference type="SAM" id="Coils"/>
    </source>
</evidence>
<dbReference type="Proteomes" id="UP000261560">
    <property type="component" value="Unplaced"/>
</dbReference>
<dbReference type="InterPro" id="IPR050111">
    <property type="entry name" value="C-type_lectin/snaclec_domain"/>
</dbReference>
<dbReference type="InterPro" id="IPR016186">
    <property type="entry name" value="C-type_lectin-like/link_sf"/>
</dbReference>
<evidence type="ECO:0000313" key="4">
    <source>
        <dbReference type="Proteomes" id="UP000261560"/>
    </source>
</evidence>
<dbReference type="STRING" id="30732.ENSOMEP00000018276"/>
<reference evidence="3" key="2">
    <citation type="submission" date="2025-09" db="UniProtKB">
        <authorList>
            <consortium name="Ensembl"/>
        </authorList>
    </citation>
    <scope>IDENTIFICATION</scope>
</reference>
<reference evidence="3" key="1">
    <citation type="submission" date="2025-08" db="UniProtKB">
        <authorList>
            <consortium name="Ensembl"/>
        </authorList>
    </citation>
    <scope>IDENTIFICATION</scope>
</reference>
<dbReference type="Pfam" id="PF00059">
    <property type="entry name" value="Lectin_C"/>
    <property type="match status" value="1"/>
</dbReference>
<feature type="coiled-coil region" evidence="1">
    <location>
        <begin position="3"/>
        <end position="82"/>
    </location>
</feature>
<dbReference type="PROSITE" id="PS50041">
    <property type="entry name" value="C_TYPE_LECTIN_2"/>
    <property type="match status" value="1"/>
</dbReference>
<sequence length="236" mass="28036">MATNKEKQNLSDLEAKNEQLRELQIQTEDLRMNMTKLENLTEHLTAENMFLENKTKEMKVIMTIQQMQIEQLRNNSDELNRIQAAIISYTNFPGDLFCPVEVCQMCPNDWIEFNKSCYYFYNFNSSLKTWDESRQFCQNNKSDLVVISSQEEQTFIKNRTDYCNDTQYGYWIGLRKISNNWTWVDDTQETLGNWNNEGSPENFTLIIQNATESHSWYKERNSALNRFICEIKALIF</sequence>
<evidence type="ECO:0000313" key="3">
    <source>
        <dbReference type="Ensembl" id="ENSOMEP00000018276.1"/>
    </source>
</evidence>
<protein>
    <recommendedName>
        <fullName evidence="2">C-type lectin domain-containing protein</fullName>
    </recommendedName>
</protein>
<keyword evidence="4" id="KW-1185">Reference proteome</keyword>
<dbReference type="SUPFAM" id="SSF56436">
    <property type="entry name" value="C-type lectin-like"/>
    <property type="match status" value="1"/>
</dbReference>
<feature type="domain" description="C-type lectin" evidence="2">
    <location>
        <begin position="113"/>
        <end position="230"/>
    </location>
</feature>
<dbReference type="PANTHER" id="PTHR22803">
    <property type="entry name" value="MANNOSE, PHOSPHOLIPASE, LECTIN RECEPTOR RELATED"/>
    <property type="match status" value="1"/>
</dbReference>
<dbReference type="InterPro" id="IPR001304">
    <property type="entry name" value="C-type_lectin-like"/>
</dbReference>
<dbReference type="SMART" id="SM00034">
    <property type="entry name" value="CLECT"/>
    <property type="match status" value="1"/>
</dbReference>
<organism evidence="3 4">
    <name type="scientific">Oryzias melastigma</name>
    <name type="common">Marine medaka</name>
    <dbReference type="NCBI Taxonomy" id="30732"/>
    <lineage>
        <taxon>Eukaryota</taxon>
        <taxon>Metazoa</taxon>
        <taxon>Chordata</taxon>
        <taxon>Craniata</taxon>
        <taxon>Vertebrata</taxon>
        <taxon>Euteleostomi</taxon>
        <taxon>Actinopterygii</taxon>
        <taxon>Neopterygii</taxon>
        <taxon>Teleostei</taxon>
        <taxon>Neoteleostei</taxon>
        <taxon>Acanthomorphata</taxon>
        <taxon>Ovalentaria</taxon>
        <taxon>Atherinomorphae</taxon>
        <taxon>Beloniformes</taxon>
        <taxon>Adrianichthyidae</taxon>
        <taxon>Oryziinae</taxon>
        <taxon>Oryzias</taxon>
    </lineage>
</organism>
<dbReference type="GeneTree" id="ENSGT01030000234575"/>
<evidence type="ECO:0000259" key="2">
    <source>
        <dbReference type="PROSITE" id="PS50041"/>
    </source>
</evidence>
<proteinExistence type="predicted"/>
<dbReference type="Gene3D" id="3.10.100.10">
    <property type="entry name" value="Mannose-Binding Protein A, subunit A"/>
    <property type="match status" value="1"/>
</dbReference>